<dbReference type="KEGG" id="bcom:BAUCODRAFT_39716"/>
<protein>
    <submittedName>
        <fullName evidence="1">Uncharacterized protein</fullName>
    </submittedName>
</protein>
<dbReference type="RefSeq" id="XP_007681810.1">
    <property type="nucleotide sequence ID" value="XM_007683620.1"/>
</dbReference>
<gene>
    <name evidence="1" type="ORF">BAUCODRAFT_39716</name>
</gene>
<proteinExistence type="predicted"/>
<dbReference type="GeneID" id="19113869"/>
<keyword evidence="2" id="KW-1185">Reference proteome</keyword>
<name>M2LAR5_BAUPA</name>
<evidence type="ECO:0000313" key="1">
    <source>
        <dbReference type="EMBL" id="EMC90907.1"/>
    </source>
</evidence>
<evidence type="ECO:0000313" key="2">
    <source>
        <dbReference type="Proteomes" id="UP000011761"/>
    </source>
</evidence>
<accession>M2LAR5</accession>
<sequence>MPYRSRCSTDALQAAKCVMIASATSTSHESSNAAPFDYGADDAAAGQPTARALSRSQWFAKGSCRAARL</sequence>
<dbReference type="Proteomes" id="UP000011761">
    <property type="component" value="Unassembled WGS sequence"/>
</dbReference>
<reference evidence="1 2" key="1">
    <citation type="journal article" date="2012" name="PLoS Pathog.">
        <title>Diverse lifestyles and strategies of plant pathogenesis encoded in the genomes of eighteen Dothideomycetes fungi.</title>
        <authorList>
            <person name="Ohm R.A."/>
            <person name="Feau N."/>
            <person name="Henrissat B."/>
            <person name="Schoch C.L."/>
            <person name="Horwitz B.A."/>
            <person name="Barry K.W."/>
            <person name="Condon B.J."/>
            <person name="Copeland A.C."/>
            <person name="Dhillon B."/>
            <person name="Glaser F."/>
            <person name="Hesse C.N."/>
            <person name="Kosti I."/>
            <person name="LaButti K."/>
            <person name="Lindquist E.A."/>
            <person name="Lucas S."/>
            <person name="Salamov A.A."/>
            <person name="Bradshaw R.E."/>
            <person name="Ciuffetti L."/>
            <person name="Hamelin R.C."/>
            <person name="Kema G.H.J."/>
            <person name="Lawrence C."/>
            <person name="Scott J.A."/>
            <person name="Spatafora J.W."/>
            <person name="Turgeon B.G."/>
            <person name="de Wit P.J.G.M."/>
            <person name="Zhong S."/>
            <person name="Goodwin S.B."/>
            <person name="Grigoriev I.V."/>
        </authorList>
    </citation>
    <scope>NUCLEOTIDE SEQUENCE [LARGE SCALE GENOMIC DNA]</scope>
    <source>
        <strain evidence="1 2">UAMH 10762</strain>
    </source>
</reference>
<dbReference type="AlphaFoldDB" id="M2LAR5"/>
<dbReference type="HOGENOM" id="CLU_2775547_0_0_1"/>
<dbReference type="EMBL" id="KB445565">
    <property type="protein sequence ID" value="EMC90907.1"/>
    <property type="molecule type" value="Genomic_DNA"/>
</dbReference>
<organism evidence="1 2">
    <name type="scientific">Baudoinia panamericana (strain UAMH 10762)</name>
    <name type="common">Angels' share fungus</name>
    <name type="synonym">Baudoinia compniacensis (strain UAMH 10762)</name>
    <dbReference type="NCBI Taxonomy" id="717646"/>
    <lineage>
        <taxon>Eukaryota</taxon>
        <taxon>Fungi</taxon>
        <taxon>Dikarya</taxon>
        <taxon>Ascomycota</taxon>
        <taxon>Pezizomycotina</taxon>
        <taxon>Dothideomycetes</taxon>
        <taxon>Dothideomycetidae</taxon>
        <taxon>Mycosphaerellales</taxon>
        <taxon>Teratosphaeriaceae</taxon>
        <taxon>Baudoinia</taxon>
    </lineage>
</organism>